<accession>A0A127Q182</accession>
<proteinExistence type="predicted"/>
<evidence type="ECO:0000256" key="1">
    <source>
        <dbReference type="SAM" id="Phobius"/>
    </source>
</evidence>
<dbReference type="Proteomes" id="UP000074561">
    <property type="component" value="Chromosome"/>
</dbReference>
<dbReference type="KEGG" id="cpra:CPter91_1403"/>
<organism evidence="2 3">
    <name type="scientific">Collimonas pratensis</name>
    <dbReference type="NCBI Taxonomy" id="279113"/>
    <lineage>
        <taxon>Bacteria</taxon>
        <taxon>Pseudomonadati</taxon>
        <taxon>Pseudomonadota</taxon>
        <taxon>Betaproteobacteria</taxon>
        <taxon>Burkholderiales</taxon>
        <taxon>Oxalobacteraceae</taxon>
        <taxon>Collimonas</taxon>
    </lineage>
</organism>
<dbReference type="EMBL" id="CP013234">
    <property type="protein sequence ID" value="AMP03783.1"/>
    <property type="molecule type" value="Genomic_DNA"/>
</dbReference>
<dbReference type="STRING" id="279113.CPter91_1403"/>
<dbReference type="PATRIC" id="fig|279113.9.peg.1399"/>
<feature type="transmembrane region" description="Helical" evidence="1">
    <location>
        <begin position="25"/>
        <end position="46"/>
    </location>
</feature>
<keyword evidence="1" id="KW-1133">Transmembrane helix</keyword>
<sequence>MVFEILIEFGLHAFVEPFRRPPNPWFAGTGYAIFGVIAGGLSLWAFPALFIQAKSMQLVNLALTPVLAGIAMTAIGAWRLRRNQSLIRLDRFAYGYLFALSMALVRFALAR</sequence>
<feature type="transmembrane region" description="Helical" evidence="1">
    <location>
        <begin position="58"/>
        <end position="80"/>
    </location>
</feature>
<reference evidence="2 3" key="1">
    <citation type="submission" date="2015-11" db="EMBL/GenBank/DDBJ databases">
        <title>Exploring the genomic traits of fungus-feeding bacterial genus Collimonas.</title>
        <authorList>
            <person name="Song C."/>
            <person name="Schmidt R."/>
            <person name="de Jager V."/>
            <person name="Krzyzanowska D."/>
            <person name="Jongedijk E."/>
            <person name="Cankar K."/>
            <person name="Beekwilder J."/>
            <person name="van Veen A."/>
            <person name="de Boer W."/>
            <person name="van Veen J.A."/>
            <person name="Garbeva P."/>
        </authorList>
    </citation>
    <scope>NUCLEOTIDE SEQUENCE [LARGE SCALE GENOMIC DNA]</scope>
    <source>
        <strain evidence="2 3">Ter91</strain>
    </source>
</reference>
<keyword evidence="1" id="KW-0472">Membrane</keyword>
<gene>
    <name evidence="2" type="ORF">CPter91_1403</name>
</gene>
<feature type="transmembrane region" description="Helical" evidence="1">
    <location>
        <begin position="92"/>
        <end position="109"/>
    </location>
</feature>
<keyword evidence="1" id="KW-0812">Transmembrane</keyword>
<evidence type="ECO:0000313" key="3">
    <source>
        <dbReference type="Proteomes" id="UP000074561"/>
    </source>
</evidence>
<evidence type="ECO:0000313" key="2">
    <source>
        <dbReference type="EMBL" id="AMP03783.1"/>
    </source>
</evidence>
<dbReference type="AlphaFoldDB" id="A0A127Q182"/>
<name>A0A127Q182_9BURK</name>
<protein>
    <submittedName>
        <fullName evidence="2">Putative membrane protein</fullName>
    </submittedName>
</protein>